<evidence type="ECO:0000313" key="1">
    <source>
        <dbReference type="EMBL" id="EJW92138.1"/>
    </source>
</evidence>
<organism evidence="1">
    <name type="scientific">gut metagenome</name>
    <dbReference type="NCBI Taxonomy" id="749906"/>
    <lineage>
        <taxon>unclassified sequences</taxon>
        <taxon>metagenomes</taxon>
        <taxon>organismal metagenomes</taxon>
    </lineage>
</organism>
<reference evidence="1" key="1">
    <citation type="journal article" date="2012" name="PLoS ONE">
        <title>Gene sets for utilization of primary and secondary nutrition supplies in the distal gut of endangered iberian lynx.</title>
        <authorList>
            <person name="Alcaide M."/>
            <person name="Messina E."/>
            <person name="Richter M."/>
            <person name="Bargiela R."/>
            <person name="Peplies J."/>
            <person name="Huws S.A."/>
            <person name="Newbold C.J."/>
            <person name="Golyshin P.N."/>
            <person name="Simon M.A."/>
            <person name="Lopez G."/>
            <person name="Yakimov M.M."/>
            <person name="Ferrer M."/>
        </authorList>
    </citation>
    <scope>NUCLEOTIDE SEQUENCE</scope>
</reference>
<dbReference type="AlphaFoldDB" id="J9FCI9"/>
<accession>J9FCI9</accession>
<dbReference type="EMBL" id="AMCI01007733">
    <property type="protein sequence ID" value="EJW92138.1"/>
    <property type="molecule type" value="Genomic_DNA"/>
</dbReference>
<protein>
    <submittedName>
        <fullName evidence="1">Uncharacterized protein</fullName>
    </submittedName>
</protein>
<sequence>MEKVILMKLTLSTCRMKRVTIFLPLSFRESIPTCLKTRIR</sequence>
<comment type="caution">
    <text evidence="1">The sequence shown here is derived from an EMBL/GenBank/DDBJ whole genome shotgun (WGS) entry which is preliminary data.</text>
</comment>
<name>J9FCI9_9ZZZZ</name>
<gene>
    <name evidence="1" type="ORF">EVA_19755</name>
</gene>
<proteinExistence type="predicted"/>